<dbReference type="SUPFAM" id="SSF55874">
    <property type="entry name" value="ATPase domain of HSP90 chaperone/DNA topoisomerase II/histidine kinase"/>
    <property type="match status" value="1"/>
</dbReference>
<evidence type="ECO:0000256" key="2">
    <source>
        <dbReference type="ARBA" id="ARBA00004236"/>
    </source>
</evidence>
<feature type="transmembrane region" description="Helical" evidence="14">
    <location>
        <begin position="179"/>
        <end position="200"/>
    </location>
</feature>
<comment type="caution">
    <text evidence="16">The sequence shown here is derived from an EMBL/GenBank/DDBJ whole genome shotgun (WGS) entry which is preliminary data.</text>
</comment>
<evidence type="ECO:0000256" key="5">
    <source>
        <dbReference type="ARBA" id="ARBA00022475"/>
    </source>
</evidence>
<dbReference type="Proteomes" id="UP000326912">
    <property type="component" value="Unassembled WGS sequence"/>
</dbReference>
<keyword evidence="7" id="KW-0808">Transferase</keyword>
<evidence type="ECO:0000256" key="13">
    <source>
        <dbReference type="SAM" id="Coils"/>
    </source>
</evidence>
<dbReference type="SMART" id="SM00388">
    <property type="entry name" value="HisKA"/>
    <property type="match status" value="1"/>
</dbReference>
<keyword evidence="17" id="KW-1185">Reference proteome</keyword>
<evidence type="ECO:0000256" key="7">
    <source>
        <dbReference type="ARBA" id="ARBA00022679"/>
    </source>
</evidence>
<feature type="coiled-coil region" evidence="13">
    <location>
        <begin position="212"/>
        <end position="241"/>
    </location>
</feature>
<accession>A0A5J4KNQ0</accession>
<evidence type="ECO:0000256" key="11">
    <source>
        <dbReference type="ARBA" id="ARBA00023012"/>
    </source>
</evidence>
<keyword evidence="12 14" id="KW-0472">Membrane</keyword>
<dbReference type="Gene3D" id="3.30.565.10">
    <property type="entry name" value="Histidine kinase-like ATPase, C-terminal domain"/>
    <property type="match status" value="1"/>
</dbReference>
<organism evidence="16 17">
    <name type="scientific">Dictyobacter vulcani</name>
    <dbReference type="NCBI Taxonomy" id="2607529"/>
    <lineage>
        <taxon>Bacteria</taxon>
        <taxon>Bacillati</taxon>
        <taxon>Chloroflexota</taxon>
        <taxon>Ktedonobacteria</taxon>
        <taxon>Ktedonobacterales</taxon>
        <taxon>Dictyobacteraceae</taxon>
        <taxon>Dictyobacter</taxon>
    </lineage>
</organism>
<gene>
    <name evidence="16" type="ORF">KDW_18910</name>
</gene>
<evidence type="ECO:0000259" key="15">
    <source>
        <dbReference type="PROSITE" id="PS50109"/>
    </source>
</evidence>
<evidence type="ECO:0000256" key="6">
    <source>
        <dbReference type="ARBA" id="ARBA00022553"/>
    </source>
</evidence>
<dbReference type="Gene3D" id="1.10.287.130">
    <property type="match status" value="1"/>
</dbReference>
<dbReference type="AlphaFoldDB" id="A0A5J4KNQ0"/>
<keyword evidence="5" id="KW-1003">Cell membrane</keyword>
<evidence type="ECO:0000256" key="1">
    <source>
        <dbReference type="ARBA" id="ARBA00000085"/>
    </source>
</evidence>
<dbReference type="SUPFAM" id="SSF47384">
    <property type="entry name" value="Homodimeric domain of signal transducing histidine kinase"/>
    <property type="match status" value="1"/>
</dbReference>
<dbReference type="CDD" id="cd00082">
    <property type="entry name" value="HisKA"/>
    <property type="match status" value="1"/>
</dbReference>
<evidence type="ECO:0000313" key="17">
    <source>
        <dbReference type="Proteomes" id="UP000326912"/>
    </source>
</evidence>
<keyword evidence="6" id="KW-0597">Phosphoprotein</keyword>
<dbReference type="GO" id="GO:0000155">
    <property type="term" value="F:phosphorelay sensor kinase activity"/>
    <property type="evidence" value="ECO:0007669"/>
    <property type="project" value="InterPro"/>
</dbReference>
<dbReference type="InterPro" id="IPR036890">
    <property type="entry name" value="HATPase_C_sf"/>
</dbReference>
<dbReference type="PROSITE" id="PS50109">
    <property type="entry name" value="HIS_KIN"/>
    <property type="match status" value="1"/>
</dbReference>
<keyword evidence="11" id="KW-0902">Two-component regulatory system</keyword>
<keyword evidence="13" id="KW-0175">Coiled coil</keyword>
<protein>
    <recommendedName>
        <fullName evidence="4">histidine kinase</fullName>
        <ecNumber evidence="4">2.7.13.3</ecNumber>
    </recommendedName>
</protein>
<sequence length="460" mass="51030">MMQVGYRKVAQQQTFHNISYLLLSLPLGISYFVLVLVGIVLTVLNVLIIGIPLILLFVAGIWRVAAFEHMLSRKLLHVQIAPMATPFPAQATRLQRFLIHMRRPVTWKSLGYLFLKFPFGIFSFVITIVFLVLSLALSLVACILTVLAAPFFLIYAIATSNSNLNGAALRRNLPVIITMGGLTLLPISVLNIIATLWGQFAQTMLGMNQNALRLAEATAMAERERAKAEQAEQGRRELIMNVSHDLRTPVASIRGHLEALLLADQEDPETQHTYLQIAHRETLRLGTMVEDLLALARNDSHELRLQIETIDAGIIIEEVYQAMMPLARRERQISLVRELPLHVPKILADSQRLRQVLLNLVRNAITYTPDGGIVAISLAPTEDRYVVITVADTGIGIEPEEQQQIFERFYRTDSSRTRSSGGFGLGLAIVQNFVSAMGGSISVQSVPGEGSSFHIQLKAA</sequence>
<proteinExistence type="predicted"/>
<evidence type="ECO:0000313" key="16">
    <source>
        <dbReference type="EMBL" id="GER87729.1"/>
    </source>
</evidence>
<feature type="transmembrane region" description="Helical" evidence="14">
    <location>
        <begin position="47"/>
        <end position="65"/>
    </location>
</feature>
<dbReference type="RefSeq" id="WP_162005084.1">
    <property type="nucleotide sequence ID" value="NZ_BKZW01000001.1"/>
</dbReference>
<feature type="transmembrane region" description="Helical" evidence="14">
    <location>
        <begin position="110"/>
        <end position="131"/>
    </location>
</feature>
<dbReference type="GO" id="GO:0005524">
    <property type="term" value="F:ATP binding"/>
    <property type="evidence" value="ECO:0007669"/>
    <property type="project" value="UniProtKB-KW"/>
</dbReference>
<dbReference type="Pfam" id="PF00512">
    <property type="entry name" value="HisKA"/>
    <property type="match status" value="1"/>
</dbReference>
<dbReference type="PRINTS" id="PR00344">
    <property type="entry name" value="BCTRLSENSOR"/>
</dbReference>
<evidence type="ECO:0000256" key="12">
    <source>
        <dbReference type="ARBA" id="ARBA00023136"/>
    </source>
</evidence>
<dbReference type="InterPro" id="IPR003661">
    <property type="entry name" value="HisK_dim/P_dom"/>
</dbReference>
<dbReference type="SMART" id="SM00387">
    <property type="entry name" value="HATPase_c"/>
    <property type="match status" value="1"/>
</dbReference>
<dbReference type="InterPro" id="IPR004358">
    <property type="entry name" value="Sig_transdc_His_kin-like_C"/>
</dbReference>
<keyword evidence="14" id="KW-1133">Transmembrane helix</keyword>
<dbReference type="CDD" id="cd16922">
    <property type="entry name" value="HATPase_EvgS-ArcB-TorS-like"/>
    <property type="match status" value="1"/>
</dbReference>
<evidence type="ECO:0000256" key="10">
    <source>
        <dbReference type="ARBA" id="ARBA00022840"/>
    </source>
</evidence>
<dbReference type="PANTHER" id="PTHR43711">
    <property type="entry name" value="TWO-COMPONENT HISTIDINE KINASE"/>
    <property type="match status" value="1"/>
</dbReference>
<keyword evidence="8" id="KW-0547">Nucleotide-binding</keyword>
<dbReference type="FunFam" id="3.30.565.10:FF:000023">
    <property type="entry name" value="PAS domain-containing sensor histidine kinase"/>
    <property type="match status" value="1"/>
</dbReference>
<name>A0A5J4KNQ0_9CHLR</name>
<evidence type="ECO:0000256" key="4">
    <source>
        <dbReference type="ARBA" id="ARBA00012438"/>
    </source>
</evidence>
<keyword evidence="9" id="KW-0418">Kinase</keyword>
<feature type="domain" description="Histidine kinase" evidence="15">
    <location>
        <begin position="241"/>
        <end position="460"/>
    </location>
</feature>
<dbReference type="PANTHER" id="PTHR43711:SF1">
    <property type="entry name" value="HISTIDINE KINASE 1"/>
    <property type="match status" value="1"/>
</dbReference>
<comment type="subcellular location">
    <subcellularLocation>
        <location evidence="2">Cell membrane</location>
    </subcellularLocation>
    <subcellularLocation>
        <location evidence="3">Membrane raft</location>
        <topology evidence="3">Multi-pass membrane protein</topology>
    </subcellularLocation>
</comment>
<keyword evidence="10" id="KW-0067">ATP-binding</keyword>
<dbReference type="InterPro" id="IPR005467">
    <property type="entry name" value="His_kinase_dom"/>
</dbReference>
<dbReference type="EC" id="2.7.13.3" evidence="4"/>
<dbReference type="InterPro" id="IPR050736">
    <property type="entry name" value="Sensor_HK_Regulatory"/>
</dbReference>
<evidence type="ECO:0000256" key="9">
    <source>
        <dbReference type="ARBA" id="ARBA00022777"/>
    </source>
</evidence>
<evidence type="ECO:0000256" key="3">
    <source>
        <dbReference type="ARBA" id="ARBA00004314"/>
    </source>
</evidence>
<evidence type="ECO:0000256" key="8">
    <source>
        <dbReference type="ARBA" id="ARBA00022741"/>
    </source>
</evidence>
<dbReference type="FunFam" id="1.10.287.130:FF:000001">
    <property type="entry name" value="Two-component sensor histidine kinase"/>
    <property type="match status" value="1"/>
</dbReference>
<dbReference type="Pfam" id="PF02518">
    <property type="entry name" value="HATPase_c"/>
    <property type="match status" value="1"/>
</dbReference>
<dbReference type="Pfam" id="PF13796">
    <property type="entry name" value="Sensor"/>
    <property type="match status" value="1"/>
</dbReference>
<dbReference type="GO" id="GO:0005886">
    <property type="term" value="C:plasma membrane"/>
    <property type="evidence" value="ECO:0007669"/>
    <property type="project" value="UniProtKB-SubCell"/>
</dbReference>
<dbReference type="InterPro" id="IPR025828">
    <property type="entry name" value="Put_sensor_dom"/>
</dbReference>
<feature type="transmembrane region" description="Helical" evidence="14">
    <location>
        <begin position="20"/>
        <end position="41"/>
    </location>
</feature>
<keyword evidence="14" id="KW-0812">Transmembrane</keyword>
<dbReference type="InterPro" id="IPR003594">
    <property type="entry name" value="HATPase_dom"/>
</dbReference>
<comment type="catalytic activity">
    <reaction evidence="1">
        <text>ATP + protein L-histidine = ADP + protein N-phospho-L-histidine.</text>
        <dbReference type="EC" id="2.7.13.3"/>
    </reaction>
</comment>
<dbReference type="EMBL" id="BKZW01000001">
    <property type="protein sequence ID" value="GER87729.1"/>
    <property type="molecule type" value="Genomic_DNA"/>
</dbReference>
<dbReference type="InterPro" id="IPR036097">
    <property type="entry name" value="HisK_dim/P_sf"/>
</dbReference>
<feature type="transmembrane region" description="Helical" evidence="14">
    <location>
        <begin position="137"/>
        <end position="158"/>
    </location>
</feature>
<reference evidence="16 17" key="1">
    <citation type="submission" date="2019-10" db="EMBL/GenBank/DDBJ databases">
        <title>Dictyobacter vulcani sp. nov., within the class Ktedonobacteria, isolated from soil of volcanic Mt. Zao.</title>
        <authorList>
            <person name="Zheng Y."/>
            <person name="Wang C.M."/>
            <person name="Sakai Y."/>
            <person name="Abe K."/>
            <person name="Yokota A."/>
            <person name="Yabe S."/>
        </authorList>
    </citation>
    <scope>NUCLEOTIDE SEQUENCE [LARGE SCALE GENOMIC DNA]</scope>
    <source>
        <strain evidence="16 17">W12</strain>
    </source>
</reference>
<evidence type="ECO:0000256" key="14">
    <source>
        <dbReference type="SAM" id="Phobius"/>
    </source>
</evidence>
<dbReference type="GO" id="GO:0045121">
    <property type="term" value="C:membrane raft"/>
    <property type="evidence" value="ECO:0007669"/>
    <property type="project" value="UniProtKB-SubCell"/>
</dbReference>